<protein>
    <submittedName>
        <fullName evidence="1">Uncharacterized protein</fullName>
    </submittedName>
</protein>
<evidence type="ECO:0000313" key="1">
    <source>
        <dbReference type="EMBL" id="RFB95797.1"/>
    </source>
</evidence>
<proteinExistence type="predicted"/>
<sequence>MTKGSSTQEVDWKLVVRSLKGTGTSEGRMLVEKAILEAGGIPFRLREARRRLFILTTSASEGWPAIIETEGGPVCVIALDDLVDVVMEKGPTLGEVVARGR</sequence>
<gene>
    <name evidence="1" type="ORF">B5K10_09525</name>
</gene>
<name>A0A3E1BPF7_RHILT</name>
<dbReference type="RefSeq" id="WP_116273142.1">
    <property type="nucleotide sequence ID" value="NZ_KZ859521.1"/>
</dbReference>
<comment type="caution">
    <text evidence="1">The sequence shown here is derived from an EMBL/GenBank/DDBJ whole genome shotgun (WGS) entry which is preliminary data.</text>
</comment>
<dbReference type="EMBL" id="NAOO01000010">
    <property type="protein sequence ID" value="RFB95797.1"/>
    <property type="molecule type" value="Genomic_DNA"/>
</dbReference>
<dbReference type="Proteomes" id="UP000256748">
    <property type="component" value="Unassembled WGS sequence"/>
</dbReference>
<reference evidence="1 2" key="1">
    <citation type="submission" date="2017-03" db="EMBL/GenBank/DDBJ databases">
        <title>Genome analysis of Rhizobial strains effectives or ineffectives for nitrogen fixation isolated from bean seeds.</title>
        <authorList>
            <person name="Peralta H."/>
            <person name="Aguilar-Vera A."/>
            <person name="Mora Y."/>
            <person name="Vargas-Lagunas C."/>
            <person name="Girard L."/>
            <person name="Mora J."/>
        </authorList>
    </citation>
    <scope>NUCLEOTIDE SEQUENCE [LARGE SCALE GENOMIC DNA]</scope>
    <source>
        <strain evidence="1 2">CCGM5</strain>
    </source>
</reference>
<dbReference type="AlphaFoldDB" id="A0A3E1BPF7"/>
<evidence type="ECO:0000313" key="2">
    <source>
        <dbReference type="Proteomes" id="UP000256748"/>
    </source>
</evidence>
<accession>A0A3E1BPF7</accession>
<organism evidence="1 2">
    <name type="scientific">Rhizobium leguminosarum bv. trifolii</name>
    <dbReference type="NCBI Taxonomy" id="386"/>
    <lineage>
        <taxon>Bacteria</taxon>
        <taxon>Pseudomonadati</taxon>
        <taxon>Pseudomonadota</taxon>
        <taxon>Alphaproteobacteria</taxon>
        <taxon>Hyphomicrobiales</taxon>
        <taxon>Rhizobiaceae</taxon>
        <taxon>Rhizobium/Agrobacterium group</taxon>
        <taxon>Rhizobium</taxon>
    </lineage>
</organism>